<evidence type="ECO:0000313" key="2">
    <source>
        <dbReference type="EMBL" id="KAK4548174.1"/>
    </source>
</evidence>
<protein>
    <submittedName>
        <fullName evidence="2">Uncharacterized protein</fullName>
    </submittedName>
</protein>
<feature type="compositionally biased region" description="Basic and acidic residues" evidence="1">
    <location>
        <begin position="19"/>
        <end position="38"/>
    </location>
</feature>
<gene>
    <name evidence="2" type="ORF">LTR36_010043</name>
</gene>
<evidence type="ECO:0000256" key="1">
    <source>
        <dbReference type="SAM" id="MobiDB-lite"/>
    </source>
</evidence>
<feature type="region of interest" description="Disordered" evidence="1">
    <location>
        <begin position="1"/>
        <end position="64"/>
    </location>
</feature>
<comment type="caution">
    <text evidence="2">The sequence shown here is derived from an EMBL/GenBank/DDBJ whole genome shotgun (WGS) entry which is preliminary data.</text>
</comment>
<keyword evidence="3" id="KW-1185">Reference proteome</keyword>
<dbReference type="EMBL" id="JAVFHQ010000008">
    <property type="protein sequence ID" value="KAK4548174.1"/>
    <property type="molecule type" value="Genomic_DNA"/>
</dbReference>
<sequence length="117" mass="12929">MESDGINEFQPVPDDESEHEINEESEHEINEESEHEINEESESEIGDHDATSTNNDLDGGTSAAGTLVDNVEVSDYARRPCNIPSFPIVKDPELHAIMQEAPPGMLCIYPDRFSGTI</sequence>
<accession>A0AAV9JUC2</accession>
<dbReference type="AlphaFoldDB" id="A0AAV9JUC2"/>
<organism evidence="2 3">
    <name type="scientific">Oleoguttula mirabilis</name>
    <dbReference type="NCBI Taxonomy" id="1507867"/>
    <lineage>
        <taxon>Eukaryota</taxon>
        <taxon>Fungi</taxon>
        <taxon>Dikarya</taxon>
        <taxon>Ascomycota</taxon>
        <taxon>Pezizomycotina</taxon>
        <taxon>Dothideomycetes</taxon>
        <taxon>Dothideomycetidae</taxon>
        <taxon>Mycosphaerellales</taxon>
        <taxon>Teratosphaeriaceae</taxon>
        <taxon>Oleoguttula</taxon>
    </lineage>
</organism>
<proteinExistence type="predicted"/>
<evidence type="ECO:0000313" key="3">
    <source>
        <dbReference type="Proteomes" id="UP001324427"/>
    </source>
</evidence>
<name>A0AAV9JUC2_9PEZI</name>
<reference evidence="2 3" key="1">
    <citation type="submission" date="2021-11" db="EMBL/GenBank/DDBJ databases">
        <title>Black yeast isolated from Biological Soil Crust.</title>
        <authorList>
            <person name="Kurbessoian T."/>
        </authorList>
    </citation>
    <scope>NUCLEOTIDE SEQUENCE [LARGE SCALE GENOMIC DNA]</scope>
    <source>
        <strain evidence="2 3">CCFEE 5522</strain>
    </source>
</reference>
<dbReference type="Proteomes" id="UP001324427">
    <property type="component" value="Unassembled WGS sequence"/>
</dbReference>